<evidence type="ECO:0000313" key="1">
    <source>
        <dbReference type="EMBL" id="PPS06233.1"/>
    </source>
</evidence>
<dbReference type="AlphaFoldDB" id="A0A2P5XSB6"/>
<protein>
    <submittedName>
        <fullName evidence="1">Uncharacterized protein</fullName>
    </submittedName>
</protein>
<dbReference type="EMBL" id="KZ664322">
    <property type="protein sequence ID" value="PPS06233.1"/>
    <property type="molecule type" value="Genomic_DNA"/>
</dbReference>
<proteinExistence type="predicted"/>
<gene>
    <name evidence="1" type="ORF">GOBAR_AA14413</name>
</gene>
<evidence type="ECO:0000313" key="2">
    <source>
        <dbReference type="Proteomes" id="UP000239757"/>
    </source>
</evidence>
<reference evidence="1 2" key="1">
    <citation type="submission" date="2015-01" db="EMBL/GenBank/DDBJ databases">
        <title>Genome of allotetraploid Gossypium barbadense reveals genomic plasticity and fiber elongation in cotton evolution.</title>
        <authorList>
            <person name="Chen X."/>
            <person name="Liu X."/>
            <person name="Zhao B."/>
            <person name="Zheng H."/>
            <person name="Hu Y."/>
            <person name="Lu G."/>
            <person name="Yang C."/>
            <person name="Chen J."/>
            <person name="Shan C."/>
            <person name="Zhang L."/>
            <person name="Zhou Y."/>
            <person name="Wang L."/>
            <person name="Guo W."/>
            <person name="Bai Y."/>
            <person name="Ruan J."/>
            <person name="Shangguan X."/>
            <person name="Mao Y."/>
            <person name="Jiang J."/>
            <person name="Zhu Y."/>
            <person name="Lei J."/>
            <person name="Kang H."/>
            <person name="Chen S."/>
            <person name="He X."/>
            <person name="Wang R."/>
            <person name="Wang Y."/>
            <person name="Chen J."/>
            <person name="Wang L."/>
            <person name="Yu S."/>
            <person name="Wang B."/>
            <person name="Wei J."/>
            <person name="Song S."/>
            <person name="Lu X."/>
            <person name="Gao Z."/>
            <person name="Gu W."/>
            <person name="Deng X."/>
            <person name="Ma D."/>
            <person name="Wang S."/>
            <person name="Liang W."/>
            <person name="Fang L."/>
            <person name="Cai C."/>
            <person name="Zhu X."/>
            <person name="Zhou B."/>
            <person name="Zhang Y."/>
            <person name="Chen Z."/>
            <person name="Xu S."/>
            <person name="Zhu R."/>
            <person name="Wang S."/>
            <person name="Zhang T."/>
            <person name="Zhao G."/>
        </authorList>
    </citation>
    <scope>NUCLEOTIDE SEQUENCE [LARGE SCALE GENOMIC DNA]</scope>
    <source>
        <strain evidence="2">cv. Xinhai21</strain>
        <tissue evidence="1">Leaf</tissue>
    </source>
</reference>
<dbReference type="OrthoDB" id="10510788at2759"/>
<accession>A0A2P5XSB6</accession>
<sequence length="129" mass="14663">MGSTIPWKTLLKRPIQVSYNVGVRHFTVHSYPLKKGACGFSAFIKPKRRQKDFRFLASSVEEAVQWVGGILQKCDYGDYGDNSIEYGKLLLNWFPYLKYGFDNSIETHLKRKEEAAAITATNEIPVGKS</sequence>
<dbReference type="Proteomes" id="UP000239757">
    <property type="component" value="Unassembled WGS sequence"/>
</dbReference>
<organism evidence="1 2">
    <name type="scientific">Gossypium barbadense</name>
    <name type="common">Sea Island cotton</name>
    <name type="synonym">Hibiscus barbadensis</name>
    <dbReference type="NCBI Taxonomy" id="3634"/>
    <lineage>
        <taxon>Eukaryota</taxon>
        <taxon>Viridiplantae</taxon>
        <taxon>Streptophyta</taxon>
        <taxon>Embryophyta</taxon>
        <taxon>Tracheophyta</taxon>
        <taxon>Spermatophyta</taxon>
        <taxon>Magnoliopsida</taxon>
        <taxon>eudicotyledons</taxon>
        <taxon>Gunneridae</taxon>
        <taxon>Pentapetalae</taxon>
        <taxon>rosids</taxon>
        <taxon>malvids</taxon>
        <taxon>Malvales</taxon>
        <taxon>Malvaceae</taxon>
        <taxon>Malvoideae</taxon>
        <taxon>Gossypium</taxon>
    </lineage>
</organism>
<name>A0A2P5XSB6_GOSBA</name>